<feature type="region of interest" description="Disordered" evidence="9">
    <location>
        <begin position="475"/>
        <end position="551"/>
    </location>
</feature>
<dbReference type="GO" id="GO:0070536">
    <property type="term" value="P:protein K63-linked deubiquitination"/>
    <property type="evidence" value="ECO:0007669"/>
    <property type="project" value="InterPro"/>
</dbReference>
<dbReference type="OrthoDB" id="3640at2759"/>
<keyword evidence="7" id="KW-0862">Zinc</keyword>
<feature type="domain" description="MPN" evidence="10">
    <location>
        <begin position="551"/>
        <end position="681"/>
    </location>
</feature>
<dbReference type="STRING" id="230819.A0A5C3L6H8"/>
<dbReference type="InterPro" id="IPR015063">
    <property type="entry name" value="USP8_dimer"/>
</dbReference>
<feature type="compositionally biased region" description="Pro residues" evidence="9">
    <location>
        <begin position="500"/>
        <end position="528"/>
    </location>
</feature>
<feature type="region of interest" description="Disordered" evidence="9">
    <location>
        <begin position="161"/>
        <end position="203"/>
    </location>
</feature>
<dbReference type="GO" id="GO:0061578">
    <property type="term" value="F:K63-linked deubiquitinase activity"/>
    <property type="evidence" value="ECO:0007669"/>
    <property type="project" value="InterPro"/>
</dbReference>
<evidence type="ECO:0000256" key="9">
    <source>
        <dbReference type="SAM" id="MobiDB-lite"/>
    </source>
</evidence>
<dbReference type="Proteomes" id="UP000307440">
    <property type="component" value="Unassembled WGS sequence"/>
</dbReference>
<dbReference type="PROSITE" id="PS50249">
    <property type="entry name" value="MPN"/>
    <property type="match status" value="1"/>
</dbReference>
<comment type="similarity">
    <text evidence="2">Belongs to the peptidase M67C family.</text>
</comment>
<evidence type="ECO:0000259" key="10">
    <source>
        <dbReference type="PROSITE" id="PS50249"/>
    </source>
</evidence>
<dbReference type="CDD" id="cd08066">
    <property type="entry name" value="MPN_AMSH_like"/>
    <property type="match status" value="1"/>
</dbReference>
<dbReference type="GO" id="GO:0140492">
    <property type="term" value="F:metal-dependent deubiquitinase activity"/>
    <property type="evidence" value="ECO:0007669"/>
    <property type="project" value="InterPro"/>
</dbReference>
<gene>
    <name evidence="11" type="ORF">FA15DRAFT_665497</name>
</gene>
<accession>A0A5C3L6H8</accession>
<keyword evidence="3" id="KW-0645">Protease</keyword>
<dbReference type="InterPro" id="IPR037518">
    <property type="entry name" value="MPN"/>
</dbReference>
<dbReference type="GO" id="GO:0046872">
    <property type="term" value="F:metal ion binding"/>
    <property type="evidence" value="ECO:0007669"/>
    <property type="project" value="UniProtKB-KW"/>
</dbReference>
<reference evidence="11 12" key="1">
    <citation type="journal article" date="2019" name="Nat. Ecol. Evol.">
        <title>Megaphylogeny resolves global patterns of mushroom evolution.</title>
        <authorList>
            <person name="Varga T."/>
            <person name="Krizsan K."/>
            <person name="Foldi C."/>
            <person name="Dima B."/>
            <person name="Sanchez-Garcia M."/>
            <person name="Sanchez-Ramirez S."/>
            <person name="Szollosi G.J."/>
            <person name="Szarkandi J.G."/>
            <person name="Papp V."/>
            <person name="Albert L."/>
            <person name="Andreopoulos W."/>
            <person name="Angelini C."/>
            <person name="Antonin V."/>
            <person name="Barry K.W."/>
            <person name="Bougher N.L."/>
            <person name="Buchanan P."/>
            <person name="Buyck B."/>
            <person name="Bense V."/>
            <person name="Catcheside P."/>
            <person name="Chovatia M."/>
            <person name="Cooper J."/>
            <person name="Damon W."/>
            <person name="Desjardin D."/>
            <person name="Finy P."/>
            <person name="Geml J."/>
            <person name="Haridas S."/>
            <person name="Hughes K."/>
            <person name="Justo A."/>
            <person name="Karasinski D."/>
            <person name="Kautmanova I."/>
            <person name="Kiss B."/>
            <person name="Kocsube S."/>
            <person name="Kotiranta H."/>
            <person name="LaButti K.M."/>
            <person name="Lechner B.E."/>
            <person name="Liimatainen K."/>
            <person name="Lipzen A."/>
            <person name="Lukacs Z."/>
            <person name="Mihaltcheva S."/>
            <person name="Morgado L.N."/>
            <person name="Niskanen T."/>
            <person name="Noordeloos M.E."/>
            <person name="Ohm R.A."/>
            <person name="Ortiz-Santana B."/>
            <person name="Ovrebo C."/>
            <person name="Racz N."/>
            <person name="Riley R."/>
            <person name="Savchenko A."/>
            <person name="Shiryaev A."/>
            <person name="Soop K."/>
            <person name="Spirin V."/>
            <person name="Szebenyi C."/>
            <person name="Tomsovsky M."/>
            <person name="Tulloss R.E."/>
            <person name="Uehling J."/>
            <person name="Grigoriev I.V."/>
            <person name="Vagvolgyi C."/>
            <person name="Papp T."/>
            <person name="Martin F.M."/>
            <person name="Miettinen O."/>
            <person name="Hibbett D.S."/>
            <person name="Nagy L.G."/>
        </authorList>
    </citation>
    <scope>NUCLEOTIDE SEQUENCE [LARGE SCALE GENOMIC DNA]</scope>
    <source>
        <strain evidence="11 12">CBS 121175</strain>
    </source>
</reference>
<dbReference type="SUPFAM" id="SSF102712">
    <property type="entry name" value="JAB1/MPN domain"/>
    <property type="match status" value="1"/>
</dbReference>
<feature type="region of interest" description="Disordered" evidence="9">
    <location>
        <begin position="392"/>
        <end position="425"/>
    </location>
</feature>
<dbReference type="Pfam" id="PF08969">
    <property type="entry name" value="USP8_dimer"/>
    <property type="match status" value="1"/>
</dbReference>
<comment type="cofactor">
    <cofactor evidence="1">
        <name>Zn(2+)</name>
        <dbReference type="ChEBI" id="CHEBI:29105"/>
    </cofactor>
</comment>
<dbReference type="Gene3D" id="1.20.58.80">
    <property type="entry name" value="Phosphotransferase system, lactose/cellobiose-type IIA subunit"/>
    <property type="match status" value="1"/>
</dbReference>
<evidence type="ECO:0000256" key="3">
    <source>
        <dbReference type="ARBA" id="ARBA00022670"/>
    </source>
</evidence>
<evidence type="ECO:0000256" key="1">
    <source>
        <dbReference type="ARBA" id="ARBA00001947"/>
    </source>
</evidence>
<organism evidence="11 12">
    <name type="scientific">Coprinopsis marcescibilis</name>
    <name type="common">Agaric fungus</name>
    <name type="synonym">Psathyrella marcescibilis</name>
    <dbReference type="NCBI Taxonomy" id="230819"/>
    <lineage>
        <taxon>Eukaryota</taxon>
        <taxon>Fungi</taxon>
        <taxon>Dikarya</taxon>
        <taxon>Basidiomycota</taxon>
        <taxon>Agaricomycotina</taxon>
        <taxon>Agaricomycetes</taxon>
        <taxon>Agaricomycetidae</taxon>
        <taxon>Agaricales</taxon>
        <taxon>Agaricineae</taxon>
        <taxon>Psathyrellaceae</taxon>
        <taxon>Coprinopsis</taxon>
    </lineage>
</organism>
<dbReference type="GO" id="GO:0005768">
    <property type="term" value="C:endosome"/>
    <property type="evidence" value="ECO:0007669"/>
    <property type="project" value="TreeGrafter"/>
</dbReference>
<dbReference type="InterPro" id="IPR000555">
    <property type="entry name" value="JAMM/MPN+_dom"/>
</dbReference>
<dbReference type="EMBL" id="ML210157">
    <property type="protein sequence ID" value="TFK28275.1"/>
    <property type="molecule type" value="Genomic_DNA"/>
</dbReference>
<dbReference type="SMART" id="SM00232">
    <property type="entry name" value="JAB_MPN"/>
    <property type="match status" value="1"/>
</dbReference>
<keyword evidence="12" id="KW-1185">Reference proteome</keyword>
<keyword evidence="6" id="KW-0378">Hydrolase</keyword>
<dbReference type="Pfam" id="PF01398">
    <property type="entry name" value="JAB"/>
    <property type="match status" value="1"/>
</dbReference>
<dbReference type="AlphaFoldDB" id="A0A5C3L6H8"/>
<evidence type="ECO:0000256" key="5">
    <source>
        <dbReference type="ARBA" id="ARBA00022786"/>
    </source>
</evidence>
<keyword evidence="4" id="KW-0479">Metal-binding</keyword>
<dbReference type="PANTHER" id="PTHR12947">
    <property type="entry name" value="AMSH-LIKE PROTEASE"/>
    <property type="match status" value="1"/>
</dbReference>
<evidence type="ECO:0000256" key="7">
    <source>
        <dbReference type="ARBA" id="ARBA00022833"/>
    </source>
</evidence>
<sequence>MSATQPADGQAHHRRTRRPASIAELAEKALDTTWDERRELKHYLRIAEKYSKEGKELAKQGDLETAFILLAKAATLVLEKLPTHRNYQKQLNQSQRNNLSLNGQDILDQLSALKPVLVDRFDKWLKAHPDGVDNDKTPEAKNVHLPQDDPRVQALANATRLQEEDKIRARHREQQRRAAEEAALWRQQREESSRRDAEAKERKRDVAVAAARRAANPNPNGYGSQHTVVMVEPGASNYPQEPGTSLHSGASLHSREPGASLHQQQQDEFKRREEEIMNRRLEQKRKEQDDIAARQYAADDAVRALRQDMGSLSLGSAGASQPYVPNIATPTSARYHQPYTPTTHSSFASPTPHTPISYPSLEGPVIMPLENPLGYEGDSTDSESVQRHHEFHRRATRSPRQHNNRAPVPMASVVPPITTTSPPPQQQRIDYPRLMSPHQQRQGYYPSLNSMFTPEHNAQMSSSLLFDSRATNEMYPPNLLPSTSTQAYYNPPHPSRTSVPVPPPPPPTQYPGYPGPSRPAPPVPPPQVTPTAGPNRVSRAGQSDDKPSLKQVTFPRETLSRFLTIAKVNTVNNRETCGLLLGKDKGHKFVVTTLLIPKQHSTSDTCTMDEEELVLEFTEERNLITLGWIHTHPSQSCFMSSVDLHTHSGFQRMLPESFAVVCAPTSNPNFGIFRLTDPPGLSAVLECTAKEAFHPHPDLPIYTDADKGHVQMKEGPLEIVDLR</sequence>
<evidence type="ECO:0000256" key="2">
    <source>
        <dbReference type="ARBA" id="ARBA00010981"/>
    </source>
</evidence>
<dbReference type="InterPro" id="IPR044098">
    <property type="entry name" value="STAMBP/STALP-like_MPN"/>
</dbReference>
<feature type="compositionally biased region" description="Polar residues" evidence="9">
    <location>
        <begin position="237"/>
        <end position="248"/>
    </location>
</feature>
<keyword evidence="8" id="KW-0482">Metalloprotease</keyword>
<dbReference type="PANTHER" id="PTHR12947:SF13">
    <property type="entry name" value="FI19924P1"/>
    <property type="match status" value="1"/>
</dbReference>
<evidence type="ECO:0000313" key="11">
    <source>
        <dbReference type="EMBL" id="TFK28275.1"/>
    </source>
</evidence>
<feature type="compositionally biased region" description="Basic residues" evidence="9">
    <location>
        <begin position="392"/>
        <end position="403"/>
    </location>
</feature>
<evidence type="ECO:0000256" key="6">
    <source>
        <dbReference type="ARBA" id="ARBA00022801"/>
    </source>
</evidence>
<dbReference type="GO" id="GO:0016020">
    <property type="term" value="C:membrane"/>
    <property type="evidence" value="ECO:0007669"/>
    <property type="project" value="TreeGrafter"/>
</dbReference>
<evidence type="ECO:0000313" key="12">
    <source>
        <dbReference type="Proteomes" id="UP000307440"/>
    </source>
</evidence>
<feature type="region of interest" description="Disordered" evidence="9">
    <location>
        <begin position="1"/>
        <end position="22"/>
    </location>
</feature>
<evidence type="ECO:0000256" key="4">
    <source>
        <dbReference type="ARBA" id="ARBA00022723"/>
    </source>
</evidence>
<protein>
    <recommendedName>
        <fullName evidence="10">MPN domain-containing protein</fullName>
    </recommendedName>
</protein>
<evidence type="ECO:0000256" key="8">
    <source>
        <dbReference type="ARBA" id="ARBA00023049"/>
    </source>
</evidence>
<name>A0A5C3L6H8_COPMA</name>
<proteinExistence type="inferred from homology"/>
<feature type="region of interest" description="Disordered" evidence="9">
    <location>
        <begin position="234"/>
        <end position="265"/>
    </location>
</feature>
<keyword evidence="5" id="KW-0833">Ubl conjugation pathway</keyword>
<dbReference type="GO" id="GO:0006508">
    <property type="term" value="P:proteolysis"/>
    <property type="evidence" value="ECO:0007669"/>
    <property type="project" value="UniProtKB-KW"/>
</dbReference>
<feature type="region of interest" description="Disordered" evidence="9">
    <location>
        <begin position="129"/>
        <end position="149"/>
    </location>
</feature>
<feature type="compositionally biased region" description="Basic and acidic residues" evidence="9">
    <location>
        <begin position="187"/>
        <end position="203"/>
    </location>
</feature>
<dbReference type="Gene3D" id="3.40.140.10">
    <property type="entry name" value="Cytidine Deaminase, domain 2"/>
    <property type="match status" value="1"/>
</dbReference>